<dbReference type="InterPro" id="IPR001646">
    <property type="entry name" value="5peptide_repeat"/>
</dbReference>
<dbReference type="Gene3D" id="2.160.20.80">
    <property type="entry name" value="E3 ubiquitin-protein ligase SopA"/>
    <property type="match status" value="1"/>
</dbReference>
<dbReference type="EMBL" id="JTJC03000001">
    <property type="protein sequence ID" value="NHC34301.1"/>
    <property type="molecule type" value="Genomic_DNA"/>
</dbReference>
<dbReference type="PANTHER" id="PTHR47485:SF1">
    <property type="entry name" value="THYLAKOID LUMENAL 17.4 KDA PROTEIN, CHLOROPLASTIC"/>
    <property type="match status" value="1"/>
</dbReference>
<dbReference type="InterPro" id="IPR010982">
    <property type="entry name" value="Lambda_DNA-bd_dom_sf"/>
</dbReference>
<evidence type="ECO:0000313" key="3">
    <source>
        <dbReference type="EMBL" id="NHC34301.1"/>
    </source>
</evidence>
<proteinExistence type="predicted"/>
<reference evidence="3 4" key="1">
    <citation type="journal article" date="2015" name="Genome Announc.">
        <title>Draft Genome Sequence of the Terrestrial Cyanobacterium Scytonema millei VB511283, Isolated from Eastern India.</title>
        <authorList>
            <person name="Sen D."/>
            <person name="Chandrababunaidu M.M."/>
            <person name="Singh D."/>
            <person name="Sanghi N."/>
            <person name="Ghorai A."/>
            <person name="Mishra G.P."/>
            <person name="Madduluri M."/>
            <person name="Adhikary S.P."/>
            <person name="Tripathy S."/>
        </authorList>
    </citation>
    <scope>NUCLEOTIDE SEQUENCE [LARGE SCALE GENOMIC DNA]</scope>
    <source>
        <strain evidence="3 4">VB511283</strain>
    </source>
</reference>
<dbReference type="Proteomes" id="UP000031532">
    <property type="component" value="Unassembled WGS sequence"/>
</dbReference>
<accession>A0A9X5E313</accession>
<dbReference type="OrthoDB" id="516320at2"/>
<sequence>MPSFQASSKSFPELIRKAREASHLSQAAFGKLFSPPVTQPTVARWEKGEILPDRRHFPKIASLLSLTLEQLFDYIEGRITEINDLSEPPVLATLNKMHLAILNRGAVDWNRWREKNPEIFPQLVGAKPKELNLDGIDLREADLRDVDFSAKSLRNARLDATDLRGANLVEADLRNADLRGANLREANLTKANLSNANLEGADLFRATIKNADFMSANLKKANLSKVVFRDARLCDANLEDANLSKSILIFVDLRGAILNRANFEKAIIKGGLVDGISTWDINLNGAIQEYLHISSVNGNSVYVNDLRLAYIKHLALQHNEDGEIQSIINQLQQTLEKKTIKDRSSNFIDTNSQVVASERRRLLSKVDLSTDLILDRENPMSLFFDEFGRRFSSIKNWFVSTILLPVKMLADNDFFDGGFLDIEDCNYDDSEDTEPKPPSPDDAGFIHPAIIKYSQENGPFVYLGLQDHDFIKINYERCTGHKEPSWENLHGISVYVHSNDKPTRLKDGSIDDEALTATGQSIKWYKDPNEAFADFKNRMESFQGSINQVNVYSGIQELKERIEKALCEPQIDLEGAINFYISSTPRQHILKTIALELINKTE</sequence>
<dbReference type="Pfam" id="PF01381">
    <property type="entry name" value="HTH_3"/>
    <property type="match status" value="1"/>
</dbReference>
<dbReference type="SMART" id="SM00530">
    <property type="entry name" value="HTH_XRE"/>
    <property type="match status" value="1"/>
</dbReference>
<evidence type="ECO:0000256" key="1">
    <source>
        <dbReference type="ARBA" id="ARBA00022737"/>
    </source>
</evidence>
<dbReference type="PANTHER" id="PTHR47485">
    <property type="entry name" value="THYLAKOID LUMENAL 17.4 KDA PROTEIN, CHLOROPLASTIC"/>
    <property type="match status" value="1"/>
</dbReference>
<dbReference type="Pfam" id="PF00805">
    <property type="entry name" value="Pentapeptide"/>
    <property type="match status" value="2"/>
</dbReference>
<protein>
    <submittedName>
        <fullName evidence="3">Helix-turn-helix domain-containing protein</fullName>
    </submittedName>
</protein>
<feature type="domain" description="HTH cro/C1-type" evidence="2">
    <location>
        <begin position="15"/>
        <end position="71"/>
    </location>
</feature>
<dbReference type="SUPFAM" id="SSF47413">
    <property type="entry name" value="lambda repressor-like DNA-binding domains"/>
    <property type="match status" value="1"/>
</dbReference>
<comment type="caution">
    <text evidence="3">The sequence shown here is derived from an EMBL/GenBank/DDBJ whole genome shotgun (WGS) entry which is preliminary data.</text>
</comment>
<evidence type="ECO:0000313" key="4">
    <source>
        <dbReference type="Proteomes" id="UP000031532"/>
    </source>
</evidence>
<keyword evidence="1" id="KW-0677">Repeat</keyword>
<dbReference type="PROSITE" id="PS50943">
    <property type="entry name" value="HTH_CROC1"/>
    <property type="match status" value="1"/>
</dbReference>
<dbReference type="GO" id="GO:0003677">
    <property type="term" value="F:DNA binding"/>
    <property type="evidence" value="ECO:0007669"/>
    <property type="project" value="InterPro"/>
</dbReference>
<name>A0A9X5E313_9CYAN</name>
<dbReference type="InterPro" id="IPR001387">
    <property type="entry name" value="Cro/C1-type_HTH"/>
</dbReference>
<dbReference type="SUPFAM" id="SSF141571">
    <property type="entry name" value="Pentapeptide repeat-like"/>
    <property type="match status" value="1"/>
</dbReference>
<evidence type="ECO:0000259" key="2">
    <source>
        <dbReference type="PROSITE" id="PS50943"/>
    </source>
</evidence>
<dbReference type="Gene3D" id="1.10.260.40">
    <property type="entry name" value="lambda repressor-like DNA-binding domains"/>
    <property type="match status" value="1"/>
</dbReference>
<organism evidence="3 4">
    <name type="scientific">Scytonema millei VB511283</name>
    <dbReference type="NCBI Taxonomy" id="1245923"/>
    <lineage>
        <taxon>Bacteria</taxon>
        <taxon>Bacillati</taxon>
        <taxon>Cyanobacteriota</taxon>
        <taxon>Cyanophyceae</taxon>
        <taxon>Nostocales</taxon>
        <taxon>Scytonemataceae</taxon>
        <taxon>Scytonema</taxon>
    </lineage>
</organism>
<keyword evidence="4" id="KW-1185">Reference proteome</keyword>
<dbReference type="CDD" id="cd00093">
    <property type="entry name" value="HTH_XRE"/>
    <property type="match status" value="1"/>
</dbReference>
<dbReference type="AlphaFoldDB" id="A0A9X5E313"/>
<dbReference type="RefSeq" id="WP_052290055.1">
    <property type="nucleotide sequence ID" value="NZ_JTJC03000001.1"/>
</dbReference>
<gene>
    <name evidence="3" type="ORF">QH73_0006450</name>
</gene>